<dbReference type="EMBL" id="KI913133">
    <property type="protein sequence ID" value="ETV77473.1"/>
    <property type="molecule type" value="Genomic_DNA"/>
</dbReference>
<protein>
    <submittedName>
        <fullName evidence="1">Uncharacterized protein</fullName>
    </submittedName>
</protein>
<organism evidence="1">
    <name type="scientific">Aphanomyces astaci</name>
    <name type="common">Crayfish plague agent</name>
    <dbReference type="NCBI Taxonomy" id="112090"/>
    <lineage>
        <taxon>Eukaryota</taxon>
        <taxon>Sar</taxon>
        <taxon>Stramenopiles</taxon>
        <taxon>Oomycota</taxon>
        <taxon>Saprolegniomycetes</taxon>
        <taxon>Saprolegniales</taxon>
        <taxon>Verrucalvaceae</taxon>
        <taxon>Aphanomyces</taxon>
    </lineage>
</organism>
<dbReference type="VEuPathDB" id="FungiDB:H257_08883"/>
<dbReference type="GeneID" id="20810879"/>
<gene>
    <name evidence="1" type="ORF">H257_08883</name>
</gene>
<sequence length="198" mass="22698">MGITRQHNVVPSKRRRLEDGADVGRLGLVADMIRYEREAFAADLGAERDHLAEVLHLMHATARPVERRRRARVPPVPHVTHVGGKEERPVLLQRVRATRRGDARWKELSVFVPTDSSLSRAVGVRGYERTGHERRTHGRSGRGAERHVGCRAYVRRPHSRVHPQVVIAKARSINLRSVRRHSNCRYTQPRRCLHLGEK</sequence>
<reference evidence="1" key="1">
    <citation type="submission" date="2013-12" db="EMBL/GenBank/DDBJ databases">
        <title>The Genome Sequence of Aphanomyces astaci APO3.</title>
        <authorList>
            <consortium name="The Broad Institute Genomics Platform"/>
            <person name="Russ C."/>
            <person name="Tyler B."/>
            <person name="van West P."/>
            <person name="Dieguez-Uribeondo J."/>
            <person name="Young S.K."/>
            <person name="Zeng Q."/>
            <person name="Gargeya S."/>
            <person name="Fitzgerald M."/>
            <person name="Abouelleil A."/>
            <person name="Alvarado L."/>
            <person name="Chapman S.B."/>
            <person name="Gainer-Dewar J."/>
            <person name="Goldberg J."/>
            <person name="Griggs A."/>
            <person name="Gujja S."/>
            <person name="Hansen M."/>
            <person name="Howarth C."/>
            <person name="Imamovic A."/>
            <person name="Ireland A."/>
            <person name="Larimer J."/>
            <person name="McCowan C."/>
            <person name="Murphy C."/>
            <person name="Pearson M."/>
            <person name="Poon T.W."/>
            <person name="Priest M."/>
            <person name="Roberts A."/>
            <person name="Saif S."/>
            <person name="Shea T."/>
            <person name="Sykes S."/>
            <person name="Wortman J."/>
            <person name="Nusbaum C."/>
            <person name="Birren B."/>
        </authorList>
    </citation>
    <scope>NUCLEOTIDE SEQUENCE [LARGE SCALE GENOMIC DNA]</scope>
    <source>
        <strain evidence="1">APO3</strain>
    </source>
</reference>
<name>W4GES8_APHAT</name>
<evidence type="ECO:0000313" key="1">
    <source>
        <dbReference type="EMBL" id="ETV77473.1"/>
    </source>
</evidence>
<dbReference type="RefSeq" id="XP_009833260.1">
    <property type="nucleotide sequence ID" value="XM_009834958.1"/>
</dbReference>
<proteinExistence type="predicted"/>
<accession>W4GES8</accession>
<dbReference type="AlphaFoldDB" id="W4GES8"/>